<dbReference type="InterPro" id="IPR058240">
    <property type="entry name" value="rSAM_sf"/>
</dbReference>
<dbReference type="NCBIfam" id="TIGR03550">
    <property type="entry name" value="F420_cofG"/>
    <property type="match status" value="1"/>
</dbReference>
<dbReference type="CDD" id="cd01335">
    <property type="entry name" value="Radical_SAM"/>
    <property type="match status" value="1"/>
</dbReference>
<comment type="function">
    <text evidence="10">Catalyzes the radical-mediated synthesis of 7,8-didemethyl-8-hydroxy-5-deazariboflavin (FO) from 5-amino-5-(4-hydroxybenzyl)-6-(D-ribitylimino)-5,6-dihydrouracil.</text>
</comment>
<evidence type="ECO:0000256" key="8">
    <source>
        <dbReference type="ARBA" id="ARBA00023239"/>
    </source>
</evidence>
<dbReference type="InterPro" id="IPR007197">
    <property type="entry name" value="rSAM"/>
</dbReference>
<evidence type="ECO:0000313" key="12">
    <source>
        <dbReference type="EMBL" id="AKB41172.1"/>
    </source>
</evidence>
<dbReference type="GO" id="GO:0005506">
    <property type="term" value="F:iron ion binding"/>
    <property type="evidence" value="ECO:0007669"/>
    <property type="project" value="UniProtKB-UniRule"/>
</dbReference>
<dbReference type="SMART" id="SM00729">
    <property type="entry name" value="Elp3"/>
    <property type="match status" value="1"/>
</dbReference>
<dbReference type="SUPFAM" id="SSF102114">
    <property type="entry name" value="Radical SAM enzymes"/>
    <property type="match status" value="1"/>
</dbReference>
<accession>A0A0E3PZM8</accession>
<evidence type="ECO:0000256" key="2">
    <source>
        <dbReference type="ARBA" id="ARBA00012126"/>
    </source>
</evidence>
<comment type="cofactor">
    <cofactor evidence="10">
        <name>[4Fe-4S] cluster</name>
        <dbReference type="ChEBI" id="CHEBI:49883"/>
    </cofactor>
    <text evidence="10">Binds 1 [4Fe-4S] cluster. The cluster is coordinated with 3 cysteines and an exchangeable S-adenosyl-L-methionine.</text>
</comment>
<evidence type="ECO:0000256" key="7">
    <source>
        <dbReference type="ARBA" id="ARBA00023014"/>
    </source>
</evidence>
<dbReference type="GO" id="GO:0016765">
    <property type="term" value="F:transferase activity, transferring alkyl or aryl (other than methyl) groups"/>
    <property type="evidence" value="ECO:0007669"/>
    <property type="project" value="InterPro"/>
</dbReference>
<feature type="binding site" evidence="10">
    <location>
        <position position="26"/>
    </location>
    <ligand>
        <name>[4Fe-4S] cluster</name>
        <dbReference type="ChEBI" id="CHEBI:49883"/>
        <note>4Fe-4S-S-AdoMet</note>
    </ligand>
</feature>
<proteinExistence type="inferred from homology"/>
<feature type="binding site" evidence="10">
    <location>
        <position position="33"/>
    </location>
    <ligand>
        <name>[4Fe-4S] cluster</name>
        <dbReference type="ChEBI" id="CHEBI:49883"/>
        <note>4Fe-4S-S-AdoMet</note>
    </ligand>
</feature>
<dbReference type="PANTHER" id="PTHR43076">
    <property type="entry name" value="FO SYNTHASE (COFH)"/>
    <property type="match status" value="1"/>
</dbReference>
<feature type="domain" description="Radical SAM core" evidence="11">
    <location>
        <begin position="12"/>
        <end position="257"/>
    </location>
</feature>
<gene>
    <name evidence="10" type="primary">cofG</name>
    <name evidence="12" type="ORF">MSMAW_2181</name>
</gene>
<feature type="binding site" evidence="10">
    <location>
        <position position="30"/>
    </location>
    <ligand>
        <name>[4Fe-4S] cluster</name>
        <dbReference type="ChEBI" id="CHEBI:49883"/>
        <note>4Fe-4S-S-AdoMet</note>
    </ligand>
</feature>
<dbReference type="SFLD" id="SFLDS00029">
    <property type="entry name" value="Radical_SAM"/>
    <property type="match status" value="1"/>
</dbReference>
<evidence type="ECO:0000256" key="3">
    <source>
        <dbReference type="ARBA" id="ARBA00022485"/>
    </source>
</evidence>
<evidence type="ECO:0000259" key="11">
    <source>
        <dbReference type="PROSITE" id="PS51918"/>
    </source>
</evidence>
<comment type="catalytic activity">
    <reaction evidence="9 10">
        <text>5-amino-5-(4-hydroxybenzyl)-6-(D-ribitylimino)-5,6-dihydrouracil + S-adenosyl-L-methionine = 7,8-didemethyl-8-hydroxy-5-deazariboflavin + 5'-deoxyadenosine + L-methionine + NH4(+) + H(+)</text>
        <dbReference type="Rhea" id="RHEA:55204"/>
        <dbReference type="ChEBI" id="CHEBI:15378"/>
        <dbReference type="ChEBI" id="CHEBI:17319"/>
        <dbReference type="ChEBI" id="CHEBI:28938"/>
        <dbReference type="ChEBI" id="CHEBI:57844"/>
        <dbReference type="ChEBI" id="CHEBI:59789"/>
        <dbReference type="ChEBI" id="CHEBI:59904"/>
        <dbReference type="ChEBI" id="CHEBI:85936"/>
        <dbReference type="EC" id="4.3.1.32"/>
    </reaction>
</comment>
<dbReference type="GeneID" id="24851921"/>
<protein>
    <recommendedName>
        <fullName evidence="2 10">7,8-didemethyl-8-hydroxy-5-deazariboflavin synthase</fullName>
        <ecNumber evidence="2 10">4.3.1.32</ecNumber>
    </recommendedName>
    <alternativeName>
        <fullName evidence="10">FO synthase subunit 1</fullName>
    </alternativeName>
</protein>
<dbReference type="InterPro" id="IPR034405">
    <property type="entry name" value="F420"/>
</dbReference>
<keyword evidence="6 10" id="KW-0408">Iron</keyword>
<dbReference type="GO" id="GO:0044689">
    <property type="term" value="F:7,8-didemethyl-8-hydroxy-5-deazariboflavin synthase activity"/>
    <property type="evidence" value="ECO:0007669"/>
    <property type="project" value="UniProtKB-EC"/>
</dbReference>
<evidence type="ECO:0000256" key="6">
    <source>
        <dbReference type="ARBA" id="ARBA00023004"/>
    </source>
</evidence>
<dbReference type="EMBL" id="CP009509">
    <property type="protein sequence ID" value="AKB41172.1"/>
    <property type="molecule type" value="Genomic_DNA"/>
</dbReference>
<dbReference type="Gene3D" id="3.20.20.70">
    <property type="entry name" value="Aldolase class I"/>
    <property type="match status" value="1"/>
</dbReference>
<organism evidence="12 13">
    <name type="scientific">Methanosarcina mazei WWM610</name>
    <dbReference type="NCBI Taxonomy" id="1434117"/>
    <lineage>
        <taxon>Archaea</taxon>
        <taxon>Methanobacteriati</taxon>
        <taxon>Methanobacteriota</taxon>
        <taxon>Stenosarchaea group</taxon>
        <taxon>Methanomicrobia</taxon>
        <taxon>Methanosarcinales</taxon>
        <taxon>Methanosarcinaceae</taxon>
        <taxon>Methanosarcina</taxon>
    </lineage>
</organism>
<name>A0A0E3PZM8_METMZ</name>
<keyword evidence="7 10" id="KW-0411">Iron-sulfur</keyword>
<dbReference type="GO" id="GO:0051539">
    <property type="term" value="F:4 iron, 4 sulfur cluster binding"/>
    <property type="evidence" value="ECO:0007669"/>
    <property type="project" value="UniProtKB-KW"/>
</dbReference>
<dbReference type="AlphaFoldDB" id="A0A0E3PZM8"/>
<dbReference type="NCBIfam" id="NF004884">
    <property type="entry name" value="PRK06245.1"/>
    <property type="match status" value="1"/>
</dbReference>
<evidence type="ECO:0000256" key="4">
    <source>
        <dbReference type="ARBA" id="ARBA00022691"/>
    </source>
</evidence>
<dbReference type="SFLD" id="SFLDG01064">
    <property type="entry name" value="F420__menaquinone_cofactor_bio"/>
    <property type="match status" value="1"/>
</dbReference>
<dbReference type="RefSeq" id="WP_011034412.1">
    <property type="nucleotide sequence ID" value="NZ_CP009509.1"/>
</dbReference>
<keyword evidence="3 10" id="KW-0004">4Fe-4S</keyword>
<dbReference type="InterPro" id="IPR006638">
    <property type="entry name" value="Elp3/MiaA/NifB-like_rSAM"/>
</dbReference>
<dbReference type="EC" id="4.3.1.32" evidence="2 10"/>
<dbReference type="PANTHER" id="PTHR43076:SF15">
    <property type="entry name" value="7,8-DIDEMETHYL-8-HYDROXY-5-DEAZARIBOFLAVIN SYNTHASE"/>
    <property type="match status" value="1"/>
</dbReference>
<keyword evidence="4 10" id="KW-0949">S-adenosyl-L-methionine</keyword>
<dbReference type="PROSITE" id="PS51918">
    <property type="entry name" value="RADICAL_SAM"/>
    <property type="match status" value="1"/>
</dbReference>
<comment type="pathway">
    <text evidence="1 10">Cofactor biosynthesis; coenzyme F0 biosynthesis.</text>
</comment>
<reference evidence="12 13" key="1">
    <citation type="submission" date="2014-07" db="EMBL/GenBank/DDBJ databases">
        <title>Methanogenic archaea and the global carbon cycle.</title>
        <authorList>
            <person name="Henriksen J.R."/>
            <person name="Luke J."/>
            <person name="Reinhart S."/>
            <person name="Benedict M.N."/>
            <person name="Youngblut N.D."/>
            <person name="Metcalf M.E."/>
            <person name="Whitaker R.J."/>
            <person name="Metcalf W.W."/>
        </authorList>
    </citation>
    <scope>NUCLEOTIDE SEQUENCE [LARGE SCALE GENOMIC DNA]</scope>
    <source>
        <strain evidence="12 13">WWM610</strain>
    </source>
</reference>
<keyword evidence="8 10" id="KW-0456">Lyase</keyword>
<evidence type="ECO:0000256" key="9">
    <source>
        <dbReference type="ARBA" id="ARBA00048974"/>
    </source>
</evidence>
<evidence type="ECO:0000256" key="1">
    <source>
        <dbReference type="ARBA" id="ARBA00004712"/>
    </source>
</evidence>
<dbReference type="UniPathway" id="UPA00072"/>
<evidence type="ECO:0000313" key="13">
    <source>
        <dbReference type="Proteomes" id="UP000033058"/>
    </source>
</evidence>
<evidence type="ECO:0000256" key="5">
    <source>
        <dbReference type="ARBA" id="ARBA00022723"/>
    </source>
</evidence>
<evidence type="ECO:0000256" key="10">
    <source>
        <dbReference type="HAMAP-Rule" id="MF_01611"/>
    </source>
</evidence>
<dbReference type="SFLD" id="SFLDF00294">
    <property type="entry name" value="7_8-didemethyl-8-hydroxy-5-dea"/>
    <property type="match status" value="1"/>
</dbReference>
<dbReference type="PATRIC" id="fig|1434117.4.peg.2777"/>
<dbReference type="InterPro" id="IPR013785">
    <property type="entry name" value="Aldolase_TIM"/>
</dbReference>
<dbReference type="InterPro" id="IPR019939">
    <property type="entry name" value="CofG_family"/>
</dbReference>
<dbReference type="HOGENOM" id="CLU_054174_0_0_2"/>
<keyword evidence="5 10" id="KW-0479">Metal-binding</keyword>
<dbReference type="Proteomes" id="UP000033058">
    <property type="component" value="Chromosome"/>
</dbReference>
<dbReference type="SFLD" id="SFLDG01388">
    <property type="entry name" value="7_8-didemethyl-8-hydroxy-5-dea"/>
    <property type="match status" value="1"/>
</dbReference>
<comment type="similarity">
    <text evidence="10">Belongs to the radical SAM superfamily. CofG family.</text>
</comment>
<sequence length="346" mass="38308">MFYITSKKVPFVTYSKNVFIPVTNICRNQCGYCGFRREPGQPGARLMKPEEVISVLENGVRAGCTEALFTFGERAEEVPGYGEMLEEIGYSSTLEYLVFLCETAIDIGILPHTNAGIMTRSELEALKPLNASMGLMLESTAVLAAHKDCPGKIPERRLETIREAGKLKIPYTTGLLIGIGESRDDRIESLEAIAALHREYGHIQEVIIQNFAPKPGTEMENFPEPAVEEMMDSVELAARILPGDVAVQVAPNLIDPKSLIAKGVTDLGGISPLTIDWINPEAEWPDVKNLQKKLGDIPLKERLPVYPPYVKKGWYSERIGSLIKRLSDNSGYRKQPGTENAEDSEK</sequence>
<dbReference type="HAMAP" id="MF_01611">
    <property type="entry name" value="FO_synth_sub1"/>
    <property type="match status" value="1"/>
</dbReference>
<dbReference type="Pfam" id="PF04055">
    <property type="entry name" value="Radical_SAM"/>
    <property type="match status" value="1"/>
</dbReference>
<comment type="subunit">
    <text evidence="10">The FO synthase complex consists of two subunits, CofG and CofH.</text>
</comment>